<dbReference type="Pfam" id="PF13419">
    <property type="entry name" value="HAD_2"/>
    <property type="match status" value="1"/>
</dbReference>
<dbReference type="Gene3D" id="1.10.150.240">
    <property type="entry name" value="Putative phosphatase, domain 2"/>
    <property type="match status" value="1"/>
</dbReference>
<evidence type="ECO:0000256" key="4">
    <source>
        <dbReference type="ARBA" id="ARBA00006171"/>
    </source>
</evidence>
<gene>
    <name evidence="10" type="primary">gph</name>
    <name evidence="10" type="ORF">ACFQ4E_00500</name>
</gene>
<evidence type="ECO:0000256" key="3">
    <source>
        <dbReference type="ARBA" id="ARBA00004818"/>
    </source>
</evidence>
<keyword evidence="11" id="KW-1185">Reference proteome</keyword>
<organism evidence="10 11">
    <name type="scientific">Litorisediminicola beolgyonensis</name>
    <dbReference type="NCBI Taxonomy" id="1173614"/>
    <lineage>
        <taxon>Bacteria</taxon>
        <taxon>Pseudomonadati</taxon>
        <taxon>Pseudomonadota</taxon>
        <taxon>Alphaproteobacteria</taxon>
        <taxon>Rhodobacterales</taxon>
        <taxon>Paracoccaceae</taxon>
        <taxon>Litorisediminicola</taxon>
    </lineage>
</organism>
<keyword evidence="7 10" id="KW-0378">Hydrolase</keyword>
<dbReference type="InterPro" id="IPR023198">
    <property type="entry name" value="PGP-like_dom2"/>
</dbReference>
<evidence type="ECO:0000256" key="9">
    <source>
        <dbReference type="ARBA" id="ARBA00023277"/>
    </source>
</evidence>
<dbReference type="EC" id="3.1.3.18" evidence="5"/>
<evidence type="ECO:0000256" key="5">
    <source>
        <dbReference type="ARBA" id="ARBA00013078"/>
    </source>
</evidence>
<comment type="pathway">
    <text evidence="3">Organic acid metabolism; glycolate biosynthesis; glycolate from 2-phosphoglycolate: step 1/1.</text>
</comment>
<dbReference type="InterPro" id="IPR037512">
    <property type="entry name" value="PGPase_prok"/>
</dbReference>
<evidence type="ECO:0000256" key="8">
    <source>
        <dbReference type="ARBA" id="ARBA00022842"/>
    </source>
</evidence>
<dbReference type="NCBIfam" id="TIGR01449">
    <property type="entry name" value="PGP_bact"/>
    <property type="match status" value="1"/>
</dbReference>
<dbReference type="PANTHER" id="PTHR43434:SF1">
    <property type="entry name" value="PHOSPHOGLYCOLATE PHOSPHATASE"/>
    <property type="match status" value="1"/>
</dbReference>
<reference evidence="11" key="1">
    <citation type="journal article" date="2019" name="Int. J. Syst. Evol. Microbiol.">
        <title>The Global Catalogue of Microorganisms (GCM) 10K type strain sequencing project: providing services to taxonomists for standard genome sequencing and annotation.</title>
        <authorList>
            <consortium name="The Broad Institute Genomics Platform"/>
            <consortium name="The Broad Institute Genome Sequencing Center for Infectious Disease"/>
            <person name="Wu L."/>
            <person name="Ma J."/>
        </authorList>
    </citation>
    <scope>NUCLEOTIDE SEQUENCE [LARGE SCALE GENOMIC DNA]</scope>
    <source>
        <strain evidence="11">CCUG 62953</strain>
    </source>
</reference>
<evidence type="ECO:0000256" key="7">
    <source>
        <dbReference type="ARBA" id="ARBA00022801"/>
    </source>
</evidence>
<dbReference type="Gene3D" id="3.40.50.1000">
    <property type="entry name" value="HAD superfamily/HAD-like"/>
    <property type="match status" value="1"/>
</dbReference>
<dbReference type="Proteomes" id="UP001597135">
    <property type="component" value="Unassembled WGS sequence"/>
</dbReference>
<evidence type="ECO:0000256" key="2">
    <source>
        <dbReference type="ARBA" id="ARBA00001946"/>
    </source>
</evidence>
<comment type="cofactor">
    <cofactor evidence="2">
        <name>Mg(2+)</name>
        <dbReference type="ChEBI" id="CHEBI:18420"/>
    </cofactor>
</comment>
<dbReference type="SFLD" id="SFLDG01129">
    <property type="entry name" value="C1.5:_HAD__Beta-PGM__Phosphata"/>
    <property type="match status" value="1"/>
</dbReference>
<accession>A0ABW3ZCH0</accession>
<dbReference type="PANTHER" id="PTHR43434">
    <property type="entry name" value="PHOSPHOGLYCOLATE PHOSPHATASE"/>
    <property type="match status" value="1"/>
</dbReference>
<protein>
    <recommendedName>
        <fullName evidence="5">phosphoglycolate phosphatase</fullName>
        <ecNumber evidence="5">3.1.3.18</ecNumber>
    </recommendedName>
</protein>
<dbReference type="EMBL" id="JBHTMU010000001">
    <property type="protein sequence ID" value="MFD1340895.1"/>
    <property type="molecule type" value="Genomic_DNA"/>
</dbReference>
<sequence>MIPLVFDLDGTLIDSAPDIRAAANAVLDTRGVAPLTLAETISFIGAGAPTFVARMRRARDLPEAEEGDLLAAFLAGYETDHALTAPYPQVLETLARLREAGHPLGLCTNKPIGPTHGVLKHFGLTPFFASVIGGDSLSVRKPDPAPLKAVFDALGGLGLYVGDSETDAATAEALGVPFLLFTKGYRKSAPEDLRPAAQFSDFGRLPEIVAEISARTR</sequence>
<dbReference type="GO" id="GO:0008967">
    <property type="term" value="F:phosphoglycolate phosphatase activity"/>
    <property type="evidence" value="ECO:0007669"/>
    <property type="project" value="UniProtKB-EC"/>
</dbReference>
<dbReference type="InterPro" id="IPR041492">
    <property type="entry name" value="HAD_2"/>
</dbReference>
<evidence type="ECO:0000256" key="1">
    <source>
        <dbReference type="ARBA" id="ARBA00000830"/>
    </source>
</evidence>
<dbReference type="InterPro" id="IPR036412">
    <property type="entry name" value="HAD-like_sf"/>
</dbReference>
<dbReference type="InterPro" id="IPR006439">
    <property type="entry name" value="HAD-SF_hydro_IA"/>
</dbReference>
<dbReference type="InterPro" id="IPR050155">
    <property type="entry name" value="HAD-like_hydrolase_sf"/>
</dbReference>
<dbReference type="SUPFAM" id="SSF56784">
    <property type="entry name" value="HAD-like"/>
    <property type="match status" value="1"/>
</dbReference>
<keyword evidence="9" id="KW-0119">Carbohydrate metabolism</keyword>
<evidence type="ECO:0000256" key="6">
    <source>
        <dbReference type="ARBA" id="ARBA00022723"/>
    </source>
</evidence>
<evidence type="ECO:0000313" key="10">
    <source>
        <dbReference type="EMBL" id="MFD1340895.1"/>
    </source>
</evidence>
<dbReference type="PRINTS" id="PR00413">
    <property type="entry name" value="HADHALOGNASE"/>
</dbReference>
<comment type="catalytic activity">
    <reaction evidence="1">
        <text>2-phosphoglycolate + H2O = glycolate + phosphate</text>
        <dbReference type="Rhea" id="RHEA:14369"/>
        <dbReference type="ChEBI" id="CHEBI:15377"/>
        <dbReference type="ChEBI" id="CHEBI:29805"/>
        <dbReference type="ChEBI" id="CHEBI:43474"/>
        <dbReference type="ChEBI" id="CHEBI:58033"/>
        <dbReference type="EC" id="3.1.3.18"/>
    </reaction>
</comment>
<dbReference type="SFLD" id="SFLDS00003">
    <property type="entry name" value="Haloacid_Dehalogenase"/>
    <property type="match status" value="1"/>
</dbReference>
<evidence type="ECO:0000313" key="11">
    <source>
        <dbReference type="Proteomes" id="UP001597135"/>
    </source>
</evidence>
<name>A0ABW3ZCH0_9RHOB</name>
<dbReference type="RefSeq" id="WP_386800954.1">
    <property type="nucleotide sequence ID" value="NZ_JBHTMU010000001.1"/>
</dbReference>
<comment type="caution">
    <text evidence="10">The sequence shown here is derived from an EMBL/GenBank/DDBJ whole genome shotgun (WGS) entry which is preliminary data.</text>
</comment>
<comment type="similarity">
    <text evidence="4">Belongs to the HAD-like hydrolase superfamily. CbbY/CbbZ/Gph/YieH family.</text>
</comment>
<dbReference type="NCBIfam" id="TIGR01549">
    <property type="entry name" value="HAD-SF-IA-v1"/>
    <property type="match status" value="1"/>
</dbReference>
<keyword evidence="6" id="KW-0479">Metal-binding</keyword>
<keyword evidence="8" id="KW-0460">Magnesium</keyword>
<proteinExistence type="inferred from homology"/>
<dbReference type="InterPro" id="IPR023214">
    <property type="entry name" value="HAD_sf"/>
</dbReference>